<evidence type="ECO:0000313" key="2">
    <source>
        <dbReference type="Proteomes" id="UP001183202"/>
    </source>
</evidence>
<dbReference type="RefSeq" id="WP_093291918.1">
    <property type="nucleotide sequence ID" value="NZ_JAVREJ010000093.1"/>
</dbReference>
<comment type="caution">
    <text evidence="1">The sequence shown here is derived from an EMBL/GenBank/DDBJ whole genome shotgun (WGS) entry which is preliminary data.</text>
</comment>
<protein>
    <submittedName>
        <fullName evidence="1">Uncharacterized protein</fullName>
    </submittedName>
</protein>
<evidence type="ECO:0000313" key="1">
    <source>
        <dbReference type="EMBL" id="MDT0354096.1"/>
    </source>
</evidence>
<gene>
    <name evidence="1" type="ORF">RM445_32000</name>
</gene>
<name>A0ABU2NJE6_9PSEU</name>
<reference evidence="2" key="1">
    <citation type="submission" date="2023-07" db="EMBL/GenBank/DDBJ databases">
        <title>30 novel species of actinomycetes from the DSMZ collection.</title>
        <authorList>
            <person name="Nouioui I."/>
        </authorList>
    </citation>
    <scope>NUCLEOTIDE SEQUENCE [LARGE SCALE GENOMIC DNA]</scope>
    <source>
        <strain evidence="2">DSM 45834</strain>
    </source>
</reference>
<proteinExistence type="predicted"/>
<dbReference type="EMBL" id="JAVREJ010000093">
    <property type="protein sequence ID" value="MDT0354096.1"/>
    <property type="molecule type" value="Genomic_DNA"/>
</dbReference>
<keyword evidence="2" id="KW-1185">Reference proteome</keyword>
<accession>A0ABU2NJE6</accession>
<sequence>MTKKVVVKPGDSLSIKVSTKLTKEQLQLISDWKQSKILSTKFFEKVDEELHLAVNHEIQLPIPRPLTIEEQEKLSQPIVQQMLGNLCMALISNEIPDAIVGTSPPSQVNLEQPVGVDTTVVSNEADACIDAALDDW</sequence>
<organism evidence="1 2">
    <name type="scientific">Pseudonocardia charpentierae</name>
    <dbReference type="NCBI Taxonomy" id="3075545"/>
    <lineage>
        <taxon>Bacteria</taxon>
        <taxon>Bacillati</taxon>
        <taxon>Actinomycetota</taxon>
        <taxon>Actinomycetes</taxon>
        <taxon>Pseudonocardiales</taxon>
        <taxon>Pseudonocardiaceae</taxon>
        <taxon>Pseudonocardia</taxon>
    </lineage>
</organism>
<dbReference type="Proteomes" id="UP001183202">
    <property type="component" value="Unassembled WGS sequence"/>
</dbReference>